<dbReference type="InterPro" id="IPR035959">
    <property type="entry name" value="RutC-like_sf"/>
</dbReference>
<keyword evidence="3" id="KW-1185">Reference proteome</keyword>
<evidence type="ECO:0000313" key="2">
    <source>
        <dbReference type="EMBL" id="MBB3087626.1"/>
    </source>
</evidence>
<accession>A0A7W5F747</accession>
<dbReference type="AlphaFoldDB" id="A0A7W5F747"/>
<dbReference type="Gene3D" id="3.30.1330.40">
    <property type="entry name" value="RutC-like"/>
    <property type="match status" value="1"/>
</dbReference>
<dbReference type="SUPFAM" id="SSF55298">
    <property type="entry name" value="YjgF-like"/>
    <property type="match status" value="1"/>
</dbReference>
<dbReference type="EMBL" id="JACHXG010000001">
    <property type="protein sequence ID" value="MBB3087626.1"/>
    <property type="molecule type" value="Genomic_DNA"/>
</dbReference>
<dbReference type="EC" id="3.5.99.10" evidence="2"/>
<dbReference type="GO" id="GO:0005829">
    <property type="term" value="C:cytosol"/>
    <property type="evidence" value="ECO:0007669"/>
    <property type="project" value="TreeGrafter"/>
</dbReference>
<reference evidence="2 3" key="1">
    <citation type="submission" date="2020-08" db="EMBL/GenBank/DDBJ databases">
        <title>Genomic Encyclopedia of Type Strains, Phase III (KMG-III): the genomes of soil and plant-associated and newly described type strains.</title>
        <authorList>
            <person name="Whitman W."/>
        </authorList>
    </citation>
    <scope>NUCLEOTIDE SEQUENCE [LARGE SCALE GENOMIC DNA]</scope>
    <source>
        <strain evidence="2 3">CECT 3302</strain>
    </source>
</reference>
<evidence type="ECO:0000313" key="3">
    <source>
        <dbReference type="Proteomes" id="UP000577707"/>
    </source>
</evidence>
<name>A0A7W5F747_9ACTN</name>
<keyword evidence="2" id="KW-0378">Hydrolase</keyword>
<dbReference type="CDD" id="cd00448">
    <property type="entry name" value="YjgF_YER057c_UK114_family"/>
    <property type="match status" value="1"/>
</dbReference>
<dbReference type="Proteomes" id="UP000577707">
    <property type="component" value="Unassembled WGS sequence"/>
</dbReference>
<dbReference type="PANTHER" id="PTHR11803">
    <property type="entry name" value="2-IMINOBUTANOATE/2-IMINOPROPANOATE DEAMINASE RIDA"/>
    <property type="match status" value="1"/>
</dbReference>
<sequence>MSLRHIRTVAGVGEPVGAFSQAVVANGFVFTSGQIPVTSEGPVEGDFETRLLATLDNLRALLEASGSGFDRIVKINGYLTDPEHLETYNRVFHRVFGTAALPARTTVGVTLWGVELEIDCVALVGKGSE</sequence>
<dbReference type="InterPro" id="IPR006175">
    <property type="entry name" value="YjgF/YER057c/UK114"/>
</dbReference>
<comment type="similarity">
    <text evidence="1">Belongs to the RutC family.</text>
</comment>
<proteinExistence type="inferred from homology"/>
<dbReference type="RefSeq" id="WP_183541987.1">
    <property type="nucleotide sequence ID" value="NZ_BMQT01000001.1"/>
</dbReference>
<dbReference type="PANTHER" id="PTHR11803:SF58">
    <property type="entry name" value="PROTEIN HMF1-RELATED"/>
    <property type="match status" value="1"/>
</dbReference>
<protein>
    <submittedName>
        <fullName evidence="2">2-iminobutanoate/2-iminopropanoate deaminase</fullName>
        <ecNumber evidence="2">3.5.99.10</ecNumber>
    </submittedName>
</protein>
<organism evidence="2 3">
    <name type="scientific">Nocardioides albus</name>
    <dbReference type="NCBI Taxonomy" id="1841"/>
    <lineage>
        <taxon>Bacteria</taxon>
        <taxon>Bacillati</taxon>
        <taxon>Actinomycetota</taxon>
        <taxon>Actinomycetes</taxon>
        <taxon>Propionibacteriales</taxon>
        <taxon>Nocardioidaceae</taxon>
        <taxon>Nocardioides</taxon>
    </lineage>
</organism>
<comment type="caution">
    <text evidence="2">The sequence shown here is derived from an EMBL/GenBank/DDBJ whole genome shotgun (WGS) entry which is preliminary data.</text>
</comment>
<evidence type="ECO:0000256" key="1">
    <source>
        <dbReference type="ARBA" id="ARBA00010552"/>
    </source>
</evidence>
<dbReference type="GO" id="GO:0120241">
    <property type="term" value="F:2-iminobutanoate/2-iminopropanoate deaminase"/>
    <property type="evidence" value="ECO:0007669"/>
    <property type="project" value="UniProtKB-EC"/>
</dbReference>
<gene>
    <name evidence="2" type="ORF">FHS12_000549</name>
</gene>
<dbReference type="Pfam" id="PF01042">
    <property type="entry name" value="Ribonuc_L-PSP"/>
    <property type="match status" value="1"/>
</dbReference>